<dbReference type="EMBL" id="GGEC01017084">
    <property type="protein sequence ID" value="MBW97567.1"/>
    <property type="molecule type" value="Transcribed_RNA"/>
</dbReference>
<name>A0A2P2JVR5_RHIMU</name>
<dbReference type="AlphaFoldDB" id="A0A2P2JVR5"/>
<organism evidence="1">
    <name type="scientific">Rhizophora mucronata</name>
    <name type="common">Asiatic mangrove</name>
    <dbReference type="NCBI Taxonomy" id="61149"/>
    <lineage>
        <taxon>Eukaryota</taxon>
        <taxon>Viridiplantae</taxon>
        <taxon>Streptophyta</taxon>
        <taxon>Embryophyta</taxon>
        <taxon>Tracheophyta</taxon>
        <taxon>Spermatophyta</taxon>
        <taxon>Magnoliopsida</taxon>
        <taxon>eudicotyledons</taxon>
        <taxon>Gunneridae</taxon>
        <taxon>Pentapetalae</taxon>
        <taxon>rosids</taxon>
        <taxon>fabids</taxon>
        <taxon>Malpighiales</taxon>
        <taxon>Rhizophoraceae</taxon>
        <taxon>Rhizophora</taxon>
    </lineage>
</organism>
<accession>A0A2P2JVR5</accession>
<proteinExistence type="predicted"/>
<sequence>MSASSTLCDKMFKFSVTYVLIFPFIEFS</sequence>
<evidence type="ECO:0000313" key="1">
    <source>
        <dbReference type="EMBL" id="MBW97567.1"/>
    </source>
</evidence>
<protein>
    <submittedName>
        <fullName evidence="1">Uncharacterized protein</fullName>
    </submittedName>
</protein>
<reference evidence="1" key="1">
    <citation type="submission" date="2018-02" db="EMBL/GenBank/DDBJ databases">
        <title>Rhizophora mucronata_Transcriptome.</title>
        <authorList>
            <person name="Meera S.P."/>
            <person name="Sreeshan A."/>
            <person name="Augustine A."/>
        </authorList>
    </citation>
    <scope>NUCLEOTIDE SEQUENCE</scope>
    <source>
        <tissue evidence="1">Leaf</tissue>
    </source>
</reference>